<reference evidence="3" key="2">
    <citation type="submission" date="2015-01" db="EMBL/GenBank/DDBJ databases">
        <title>Evolutionary Origins and Diversification of the Mycorrhizal Mutualists.</title>
        <authorList>
            <consortium name="DOE Joint Genome Institute"/>
            <consortium name="Mycorrhizal Genomics Consortium"/>
            <person name="Kohler A."/>
            <person name="Kuo A."/>
            <person name="Nagy L.G."/>
            <person name="Floudas D."/>
            <person name="Copeland A."/>
            <person name="Barry K.W."/>
            <person name="Cichocki N."/>
            <person name="Veneault-Fourrey C."/>
            <person name="LaButti K."/>
            <person name="Lindquist E.A."/>
            <person name="Lipzen A."/>
            <person name="Lundell T."/>
            <person name="Morin E."/>
            <person name="Murat C."/>
            <person name="Riley R."/>
            <person name="Ohm R."/>
            <person name="Sun H."/>
            <person name="Tunlid A."/>
            <person name="Henrissat B."/>
            <person name="Grigoriev I.V."/>
            <person name="Hibbett D.S."/>
            <person name="Martin F."/>
        </authorList>
    </citation>
    <scope>NUCLEOTIDE SEQUENCE [LARGE SCALE GENOMIC DNA]</scope>
    <source>
        <strain evidence="3">MUT 4182</strain>
    </source>
</reference>
<accession>A0A0C3Q724</accession>
<keyword evidence="3" id="KW-1185">Reference proteome</keyword>
<proteinExistence type="predicted"/>
<dbReference type="InterPro" id="IPR000719">
    <property type="entry name" value="Prot_kinase_dom"/>
</dbReference>
<sequence length="331" mass="36569">MDPNGTVNTGLATLQADAETVGSQPGATPQLMEKHAKSIVVEKAPRAHGTYADVYKGYWTSPWTGKDETVAVKILRFAGSTKGTEEEDRALDVISKRLGREVYIWQKLNNPRITPLLGYTRTARMIADSERPSIISPWREFGNLDKFIKNTPKLDKINLLIQAAEAVNVLHTFDPTPIAHLDIKPDNFLVNDDGEVELCDFGISRVLEDVPSGFTTGAGAGTLPYQAPEYLVHNTRSTAVDVYSFGGVMLKVLTGKVPFASVPQGRLVIEVSKGKKPNRRDYQFSLPQAVVNELWGLMNRCWSFNPTERPTMAIVIQELNRIAAMMEGQPA</sequence>
<evidence type="ECO:0000313" key="2">
    <source>
        <dbReference type="EMBL" id="KIO19234.1"/>
    </source>
</evidence>
<dbReference type="InterPro" id="IPR011009">
    <property type="entry name" value="Kinase-like_dom_sf"/>
</dbReference>
<dbReference type="Pfam" id="PF07714">
    <property type="entry name" value="PK_Tyr_Ser-Thr"/>
    <property type="match status" value="1"/>
</dbReference>
<dbReference type="Proteomes" id="UP000054248">
    <property type="component" value="Unassembled WGS sequence"/>
</dbReference>
<evidence type="ECO:0000313" key="3">
    <source>
        <dbReference type="Proteomes" id="UP000054248"/>
    </source>
</evidence>
<feature type="domain" description="Protein kinase" evidence="1">
    <location>
        <begin position="40"/>
        <end position="331"/>
    </location>
</feature>
<name>A0A0C3Q724_9AGAM</name>
<dbReference type="PANTHER" id="PTHR44329">
    <property type="entry name" value="SERINE/THREONINE-PROTEIN KINASE TNNI3K-RELATED"/>
    <property type="match status" value="1"/>
</dbReference>
<dbReference type="OrthoDB" id="4062651at2759"/>
<dbReference type="PIRSF" id="PIRSF000654">
    <property type="entry name" value="Integrin-linked_kinase"/>
    <property type="match status" value="1"/>
</dbReference>
<reference evidence="2 3" key="1">
    <citation type="submission" date="2014-04" db="EMBL/GenBank/DDBJ databases">
        <authorList>
            <consortium name="DOE Joint Genome Institute"/>
            <person name="Kuo A."/>
            <person name="Girlanda M."/>
            <person name="Perotto S."/>
            <person name="Kohler A."/>
            <person name="Nagy L.G."/>
            <person name="Floudas D."/>
            <person name="Copeland A."/>
            <person name="Barry K.W."/>
            <person name="Cichocki N."/>
            <person name="Veneault-Fourrey C."/>
            <person name="LaButti K."/>
            <person name="Lindquist E.A."/>
            <person name="Lipzen A."/>
            <person name="Lundell T."/>
            <person name="Morin E."/>
            <person name="Murat C."/>
            <person name="Sun H."/>
            <person name="Tunlid A."/>
            <person name="Henrissat B."/>
            <person name="Grigoriev I.V."/>
            <person name="Hibbett D.S."/>
            <person name="Martin F."/>
            <person name="Nordberg H.P."/>
            <person name="Cantor M.N."/>
            <person name="Hua S.X."/>
        </authorList>
    </citation>
    <scope>NUCLEOTIDE SEQUENCE [LARGE SCALE GENOMIC DNA]</scope>
    <source>
        <strain evidence="2 3">MUT 4182</strain>
    </source>
</reference>
<dbReference type="GO" id="GO:0005524">
    <property type="term" value="F:ATP binding"/>
    <property type="evidence" value="ECO:0007669"/>
    <property type="project" value="InterPro"/>
</dbReference>
<dbReference type="SUPFAM" id="SSF56112">
    <property type="entry name" value="Protein kinase-like (PK-like)"/>
    <property type="match status" value="1"/>
</dbReference>
<dbReference type="PROSITE" id="PS50011">
    <property type="entry name" value="PROTEIN_KINASE_DOM"/>
    <property type="match status" value="1"/>
</dbReference>
<dbReference type="SMART" id="SM00220">
    <property type="entry name" value="S_TKc"/>
    <property type="match status" value="1"/>
</dbReference>
<dbReference type="EMBL" id="KN823233">
    <property type="protein sequence ID" value="KIO19234.1"/>
    <property type="molecule type" value="Genomic_DNA"/>
</dbReference>
<dbReference type="InterPro" id="IPR008271">
    <property type="entry name" value="Ser/Thr_kinase_AS"/>
</dbReference>
<protein>
    <recommendedName>
        <fullName evidence="1">Protein kinase domain-containing protein</fullName>
    </recommendedName>
</protein>
<dbReference type="AlphaFoldDB" id="A0A0C3Q724"/>
<gene>
    <name evidence="2" type="ORF">M407DRAFT_246237</name>
</gene>
<dbReference type="STRING" id="1051891.A0A0C3Q724"/>
<dbReference type="InterPro" id="IPR001245">
    <property type="entry name" value="Ser-Thr/Tyr_kinase_cat_dom"/>
</dbReference>
<dbReference type="Gene3D" id="1.10.510.10">
    <property type="entry name" value="Transferase(Phosphotransferase) domain 1"/>
    <property type="match status" value="1"/>
</dbReference>
<dbReference type="HOGENOM" id="CLU_000288_7_18_1"/>
<dbReference type="PROSITE" id="PS00108">
    <property type="entry name" value="PROTEIN_KINASE_ST"/>
    <property type="match status" value="1"/>
</dbReference>
<organism evidence="2 3">
    <name type="scientific">Tulasnella calospora MUT 4182</name>
    <dbReference type="NCBI Taxonomy" id="1051891"/>
    <lineage>
        <taxon>Eukaryota</taxon>
        <taxon>Fungi</taxon>
        <taxon>Dikarya</taxon>
        <taxon>Basidiomycota</taxon>
        <taxon>Agaricomycotina</taxon>
        <taxon>Agaricomycetes</taxon>
        <taxon>Cantharellales</taxon>
        <taxon>Tulasnellaceae</taxon>
        <taxon>Tulasnella</taxon>
    </lineage>
</organism>
<dbReference type="GO" id="GO:0004674">
    <property type="term" value="F:protein serine/threonine kinase activity"/>
    <property type="evidence" value="ECO:0007669"/>
    <property type="project" value="TreeGrafter"/>
</dbReference>
<dbReference type="InterPro" id="IPR051681">
    <property type="entry name" value="Ser/Thr_Kinases-Pseudokinases"/>
</dbReference>
<evidence type="ECO:0000259" key="1">
    <source>
        <dbReference type="PROSITE" id="PS50011"/>
    </source>
</evidence>